<dbReference type="InterPro" id="IPR001701">
    <property type="entry name" value="Glyco_hydro_9"/>
</dbReference>
<dbReference type="GO" id="GO:0006357">
    <property type="term" value="P:regulation of transcription by RNA polymerase II"/>
    <property type="evidence" value="ECO:0007669"/>
    <property type="project" value="TreeGrafter"/>
</dbReference>
<dbReference type="GO" id="GO:0005667">
    <property type="term" value="C:transcription regulator complex"/>
    <property type="evidence" value="ECO:0007669"/>
    <property type="project" value="TreeGrafter"/>
</dbReference>
<feature type="compositionally biased region" description="Basic and acidic residues" evidence="17">
    <location>
        <begin position="624"/>
        <end position="634"/>
    </location>
</feature>
<dbReference type="SMART" id="SM01375">
    <property type="entry name" value="Dynein_light"/>
    <property type="match status" value="1"/>
</dbReference>
<dbReference type="Pfam" id="PF00759">
    <property type="entry name" value="Glyco_hydro_9"/>
    <property type="match status" value="1"/>
</dbReference>
<evidence type="ECO:0000256" key="15">
    <source>
        <dbReference type="PROSITE-ProRule" id="PRU10060"/>
    </source>
</evidence>
<dbReference type="InterPro" id="IPR001372">
    <property type="entry name" value="Dynein_light_chain_typ-1/2"/>
</dbReference>
<dbReference type="InterPro" id="IPR021629">
    <property type="entry name" value="Mediator_Med23"/>
</dbReference>
<dbReference type="GO" id="GO:0007017">
    <property type="term" value="P:microtubule-based process"/>
    <property type="evidence" value="ECO:0007669"/>
    <property type="project" value="InterPro"/>
</dbReference>
<dbReference type="InterPro" id="IPR008928">
    <property type="entry name" value="6-hairpin_glycosidase_sf"/>
</dbReference>
<keyword evidence="10 14" id="KW-0119">Carbohydrate metabolism</keyword>
<feature type="region of interest" description="Disordered" evidence="17">
    <location>
        <begin position="1816"/>
        <end position="1856"/>
    </location>
</feature>
<evidence type="ECO:0000256" key="7">
    <source>
        <dbReference type="ARBA" id="ARBA00023015"/>
    </source>
</evidence>
<evidence type="ECO:0000256" key="16">
    <source>
        <dbReference type="RuleBase" id="RU361166"/>
    </source>
</evidence>
<dbReference type="GO" id="GO:0071555">
    <property type="term" value="P:cell wall organization"/>
    <property type="evidence" value="ECO:0007669"/>
    <property type="project" value="UniProtKB-KW"/>
</dbReference>
<evidence type="ECO:0000256" key="13">
    <source>
        <dbReference type="ARBA" id="ARBA00023326"/>
    </source>
</evidence>
<dbReference type="PROSITE" id="PS00592">
    <property type="entry name" value="GH9_2"/>
    <property type="match status" value="1"/>
</dbReference>
<evidence type="ECO:0000256" key="14">
    <source>
        <dbReference type="PROSITE-ProRule" id="PRU10059"/>
    </source>
</evidence>
<evidence type="ECO:0000256" key="1">
    <source>
        <dbReference type="ARBA" id="ARBA00000966"/>
    </source>
</evidence>
<dbReference type="SUPFAM" id="SSF54648">
    <property type="entry name" value="DLC"/>
    <property type="match status" value="1"/>
</dbReference>
<keyword evidence="9" id="KW-0539">Nucleus</keyword>
<feature type="compositionally biased region" description="Polar residues" evidence="17">
    <location>
        <begin position="782"/>
        <end position="791"/>
    </location>
</feature>
<dbReference type="EMBL" id="LR999451">
    <property type="protein sequence ID" value="CAE5958331.1"/>
    <property type="molecule type" value="Genomic_DNA"/>
</dbReference>
<feature type="compositionally biased region" description="Low complexity" evidence="17">
    <location>
        <begin position="1816"/>
        <end position="1827"/>
    </location>
</feature>
<dbReference type="InterPro" id="IPR012341">
    <property type="entry name" value="6hp_glycosidase-like_sf"/>
</dbReference>
<dbReference type="Pfam" id="PF01221">
    <property type="entry name" value="Dynein_light"/>
    <property type="match status" value="1"/>
</dbReference>
<evidence type="ECO:0000313" key="20">
    <source>
        <dbReference type="Proteomes" id="UP000682877"/>
    </source>
</evidence>
<dbReference type="Pfam" id="PF11573">
    <property type="entry name" value="Med23"/>
    <property type="match status" value="1"/>
</dbReference>
<dbReference type="Proteomes" id="UP000682877">
    <property type="component" value="Chromosome 1"/>
</dbReference>
<dbReference type="GO" id="GO:0016592">
    <property type="term" value="C:mediator complex"/>
    <property type="evidence" value="ECO:0007669"/>
    <property type="project" value="TreeGrafter"/>
</dbReference>
<feature type="compositionally biased region" description="Low complexity" evidence="17">
    <location>
        <begin position="761"/>
        <end position="771"/>
    </location>
</feature>
<evidence type="ECO:0000256" key="10">
    <source>
        <dbReference type="ARBA" id="ARBA00023277"/>
    </source>
</evidence>
<dbReference type="Gene3D" id="3.30.740.10">
    <property type="entry name" value="Protein Inhibitor Of Neuronal Nitric Oxide Synthase"/>
    <property type="match status" value="1"/>
</dbReference>
<dbReference type="GO" id="GO:0010628">
    <property type="term" value="P:positive regulation of gene expression"/>
    <property type="evidence" value="ECO:0007669"/>
    <property type="project" value="TreeGrafter"/>
</dbReference>
<keyword evidence="13 14" id="KW-0624">Polysaccharide degradation</keyword>
<dbReference type="InterPro" id="IPR037177">
    <property type="entry name" value="DLC_sf"/>
</dbReference>
<feature type="domain" description="Glycoside hydrolase family 9" evidence="18">
    <location>
        <begin position="18"/>
        <end position="471"/>
    </location>
</feature>
<evidence type="ECO:0000256" key="3">
    <source>
        <dbReference type="ARBA" id="ARBA00007072"/>
    </source>
</evidence>
<feature type="active site" evidence="15">
    <location>
        <position position="449"/>
    </location>
</feature>
<keyword evidence="20" id="KW-1185">Reference proteome</keyword>
<evidence type="ECO:0000256" key="6">
    <source>
        <dbReference type="ARBA" id="ARBA00023001"/>
    </source>
</evidence>
<evidence type="ECO:0000259" key="18">
    <source>
        <dbReference type="Pfam" id="PF00759"/>
    </source>
</evidence>
<evidence type="ECO:0000256" key="17">
    <source>
        <dbReference type="SAM" id="MobiDB-lite"/>
    </source>
</evidence>
<dbReference type="GO" id="GO:0030286">
    <property type="term" value="C:dynein complex"/>
    <property type="evidence" value="ECO:0007669"/>
    <property type="project" value="InterPro"/>
</dbReference>
<feature type="region of interest" description="Disordered" evidence="17">
    <location>
        <begin position="761"/>
        <end position="791"/>
    </location>
</feature>
<keyword evidence="8" id="KW-0804">Transcription</keyword>
<evidence type="ECO:0000256" key="9">
    <source>
        <dbReference type="ARBA" id="ARBA00023242"/>
    </source>
</evidence>
<comment type="catalytic activity">
    <reaction evidence="1 16">
        <text>Endohydrolysis of (1-&gt;4)-beta-D-glucosidic linkages in cellulose, lichenin and cereal beta-D-glucans.</text>
        <dbReference type="EC" id="3.2.1.4"/>
    </reaction>
</comment>
<evidence type="ECO:0000256" key="8">
    <source>
        <dbReference type="ARBA" id="ARBA00023163"/>
    </source>
</evidence>
<evidence type="ECO:0000256" key="11">
    <source>
        <dbReference type="ARBA" id="ARBA00023295"/>
    </source>
</evidence>
<dbReference type="PANTHER" id="PTHR12691">
    <property type="entry name" value="MEDIATOR OF RNA POLYMERASE II TRANSCRIPTION SUBUNIT 23"/>
    <property type="match status" value="1"/>
</dbReference>
<protein>
    <recommendedName>
        <fullName evidence="16">Endoglucanase</fullName>
        <ecNumber evidence="16">3.2.1.4</ecNumber>
    </recommendedName>
</protein>
<dbReference type="EC" id="3.2.1.4" evidence="16"/>
<evidence type="ECO:0000256" key="4">
    <source>
        <dbReference type="ARBA" id="ARBA00010222"/>
    </source>
</evidence>
<dbReference type="Gene3D" id="1.50.10.10">
    <property type="match status" value="1"/>
</dbReference>
<evidence type="ECO:0000256" key="5">
    <source>
        <dbReference type="ARBA" id="ARBA00022801"/>
    </source>
</evidence>
<keyword evidence="12" id="KW-0961">Cell wall biogenesis/degradation</keyword>
<evidence type="ECO:0000256" key="2">
    <source>
        <dbReference type="ARBA" id="ARBA00004123"/>
    </source>
</evidence>
<keyword evidence="7" id="KW-0805">Transcription regulation</keyword>
<comment type="similarity">
    <text evidence="3 14 16">Belongs to the glycosyl hydrolase 9 (cellulase E) family.</text>
</comment>
<evidence type="ECO:0000313" key="19">
    <source>
        <dbReference type="EMBL" id="CAE5958331.1"/>
    </source>
</evidence>
<keyword evidence="5 14" id="KW-0378">Hydrolase</keyword>
<keyword evidence="6 16" id="KW-0136">Cellulose degradation</keyword>
<dbReference type="SUPFAM" id="SSF48208">
    <property type="entry name" value="Six-hairpin glycosidases"/>
    <property type="match status" value="1"/>
</dbReference>
<dbReference type="InterPro" id="IPR018221">
    <property type="entry name" value="Glyco_hydro_9_His_AS"/>
</dbReference>
<proteinExistence type="inferred from homology"/>
<dbReference type="GO" id="GO:0030245">
    <property type="term" value="P:cellulose catabolic process"/>
    <property type="evidence" value="ECO:0007669"/>
    <property type="project" value="UniProtKB-KW"/>
</dbReference>
<comment type="subcellular location">
    <subcellularLocation>
        <location evidence="2">Nucleus</location>
    </subcellularLocation>
</comment>
<feature type="active site" evidence="14">
    <location>
        <position position="398"/>
    </location>
</feature>
<gene>
    <name evidence="19" type="ORF">AARE701A_LOCUS1940</name>
</gene>
<reference evidence="19" key="1">
    <citation type="submission" date="2021-01" db="EMBL/GenBank/DDBJ databases">
        <authorList>
            <person name="Bezrukov I."/>
        </authorList>
    </citation>
    <scope>NUCLEOTIDE SEQUENCE</scope>
</reference>
<organism evidence="19 20">
    <name type="scientific">Arabidopsis arenosa</name>
    <name type="common">Sand rock-cress</name>
    <name type="synonym">Cardaminopsis arenosa</name>
    <dbReference type="NCBI Taxonomy" id="38785"/>
    <lineage>
        <taxon>Eukaryota</taxon>
        <taxon>Viridiplantae</taxon>
        <taxon>Streptophyta</taxon>
        <taxon>Embryophyta</taxon>
        <taxon>Tracheophyta</taxon>
        <taxon>Spermatophyta</taxon>
        <taxon>Magnoliopsida</taxon>
        <taxon>eudicotyledons</taxon>
        <taxon>Gunneridae</taxon>
        <taxon>Pentapetalae</taxon>
        <taxon>rosids</taxon>
        <taxon>malvids</taxon>
        <taxon>Brassicales</taxon>
        <taxon>Brassicaceae</taxon>
        <taxon>Camelineae</taxon>
        <taxon>Arabidopsis</taxon>
    </lineage>
</organism>
<feature type="region of interest" description="Disordered" evidence="17">
    <location>
        <begin position="623"/>
        <end position="649"/>
    </location>
</feature>
<sequence length="2201" mass="245689">MLAMLLLISLETHAGHDYRDALRKSILFFEGQRSGKLPPDQRLKWRRDSALRDGSSAGVDLTGGYYDAGDNVKFGFLMAFTTTMMSWSVIDFGKTMGPELENAVKAIKWGTDYLMKATQIPDVVFVQVGDAYSDHNCWERPEDMDTLRTVYKIDKDHPGSEVAGETAAALAAASIVFEKRDPIYSKMLLDRATRVFAFAQKYRGAYSDSLYQVVCPFYCDFNGYEDELLWGAAWLHKASKKRVYREFIVKNQVILRAGDTIHEFGWDNKHAGINVLISKMVLMGKADYFQSFKQNADEFICSLLPGISHPQVQYSQGGLLVKSGGSNMQHVTSLSFLLLTYSNYLSHANKVVSCGEFIASPSLLRQVAKRQVDYLLGDNPMKMSYMVGYGSRFPQMIHHRGSSVPSVVDHPGRIGCKDGSRYFLSNNPNPNLLIGAVVGGPNITDDFPDSRPYFQLTEPTTYINAPLLGLLEMEGVELELERRSKFLNSLIQKKKAKEQQDQKDEFNVRVRASDMSLVQQNRAFSLSREILNATPGKADNKRLALALKKDFDSAYGPAWHCIVGTSFGSYVTHSIGGFIYFQIDKVYRTLAAATPSSSRSYQFHPARAAIIDLFNLYLGRGSRQKPDESLRDPPNKSQKRVHAPNRDLPPRNEQFILDFEQLQSQFNDPEQLRTITESVLISLVVQCSNHAPRAEFLLFALRTLCRISYINWDTFLPSLLSSVSAAEASLSQGVQAAATAASSATSSQSLVPVSANPVSSSSNYHSTNPTSLLPSAHGIGSPSASGNEPGSLTTFAQVKSLENGQQIARAGQTVRENAMRNSQRIRAAAINSLRQLSCKIILIGVEFSLKPVTHAEIFQYMMNWLVNWDRRDLGTEDSAGTSWRSEKTLAEWLRSCLDVIWLLVEEGESRIPFYELLRSGLQFIENIPDDEALFTLIMEIHRRRDAMAMHMLMLDQHLHCPTFGTHRIVSQVTANVSAEAVQHLRHSPITYPSVLGEPLYGEDLAMSIPKGSLDWERAVRCIRHAIRTTPSPDWWKRVLVVAPCYRPSTQPGPIPGAVFTSDMICEAIIDRIVELLKLTNSDANCWQEWLVFSDIFFFLIKSGCTDFVDFIDKLVSRLNGVDNHILRTNHVTWLLAQIIRVELVMTALNSDAKKVETTRKILSFHREDRNSDPNNPQSVLLDFVSSCQNLRIWSLSTTTRAYLNNEQLLKGKQIDEWWRSKGERMMDYMNMDDRSIGMFWVVSYTMAQPACETVINWLSSAGMAELPGLQPNDRVMMTQEVTPLPMSLLSGFSMNLCLKLALQMEEALFVSQVVPSIAMVETYTRLLLISPHSMFRSHFSQLAQRNASLLSKPGVTLLVLEILNYRLLPLYRYQGKSKTLMYDVTKIISALKGKRGDHRIFRLAENLCMNLILSLRDFFSVKREGKGPTEFTETLNRITIMTLAITVKTRGIADPDHLVYLQTMLEQILATSQHTWSEKTMRHFPSLLRETLNGRVDKRGLSIQAWQQAETTVINQCTQLLSPSAEPAYVSTYLSHSFPQHRQYLCAGACLLMQGHAENINSTNLARVLREVSPEEVTANIYTLVDVLLHHVHVDLQQGQSLEAVLDKAGANLAFFFWTHEMLPLDIFLLALIDRDDDPHALIIAMSLLKTPDLLLRIKNYCQNRGSPEHWLVTQVFKRNELQKALGNHLSWKDRYPTFFDDIAARLLPVIPLVVYRLIENNAMDQADNLLLAHSHFLAYHPLRFTFVRDILAYFYGHLPGKLVLRMLKVLDLSKIPFSESFPQYISPAGAAVCPPLDYFASLLLNLVNNVIPPLSSSSNCSSRSGSMADILNSSARPPHGQTPGTSQPGPANASEGQKAFYQIQDPGTYTQLVLETAVIEILSLPVSAAQIVSSLVQIIVNIQSTLIQSGNGFHGAANGVGQGSVLPTSPSGGSTDSMSASRSTCLIPGINTASFVSRSGYTCQQLSCLLIQACGLLLAQLPPDFHMQLYLEATRVTRETWWLKDGKRSQGELDSAVGYALMDPTWAAQDNTSTAIGNIVALLHAFFSNLPQEWLDGTNAIIKNLRPVTSVAMLRVVFRIMGPLLPRLASTHTLFNKTLTLLLSALVDVFGKNAQTTAPVEASQITDLIDFLHHIIHYEGQGGAVQTSSKPRPDILALIGRAADSLRPDVQHLLAHLKTNPNSSIYAAAHQQNTAKTNTS</sequence>
<dbReference type="PANTHER" id="PTHR12691:SF10">
    <property type="entry name" value="MEDIATOR OF RNA POLYMERASE II TRANSCRIPTION SUBUNIT 23"/>
    <property type="match status" value="1"/>
</dbReference>
<keyword evidence="11 14" id="KW-0326">Glycosidase</keyword>
<dbReference type="FunFam" id="1.50.10.10:FF:000020">
    <property type="entry name" value="Endoglucanase"/>
    <property type="match status" value="1"/>
</dbReference>
<name>A0A8S1ZFB0_ARAAE</name>
<dbReference type="InterPro" id="IPR033126">
    <property type="entry name" value="Glyco_hydro_9_Asp/Glu_AS"/>
</dbReference>
<feature type="active site" evidence="15">
    <location>
        <position position="458"/>
    </location>
</feature>
<comment type="similarity">
    <text evidence="4">Belongs to the Mediator complex subunit 23 family.</text>
</comment>
<dbReference type="PROSITE" id="PS00698">
    <property type="entry name" value="GH9_3"/>
    <property type="match status" value="1"/>
</dbReference>
<accession>A0A8S1ZFB0</accession>
<evidence type="ECO:0000256" key="12">
    <source>
        <dbReference type="ARBA" id="ARBA00023316"/>
    </source>
</evidence>
<dbReference type="GO" id="GO:0008810">
    <property type="term" value="F:cellulase activity"/>
    <property type="evidence" value="ECO:0007669"/>
    <property type="project" value="UniProtKB-EC"/>
</dbReference>